<comment type="similarity">
    <text evidence="6">Belongs to the ABC-2 integral membrane protein family.</text>
</comment>
<dbReference type="PROSITE" id="PS51012">
    <property type="entry name" value="ABC_TM2"/>
    <property type="match status" value="1"/>
</dbReference>
<evidence type="ECO:0000256" key="1">
    <source>
        <dbReference type="ARBA" id="ARBA00004141"/>
    </source>
</evidence>
<evidence type="ECO:0000256" key="5">
    <source>
        <dbReference type="ARBA" id="ARBA00023251"/>
    </source>
</evidence>
<dbReference type="GO" id="GO:0140359">
    <property type="term" value="F:ABC-type transporter activity"/>
    <property type="evidence" value="ECO:0007669"/>
    <property type="project" value="InterPro"/>
</dbReference>
<evidence type="ECO:0000256" key="6">
    <source>
        <dbReference type="RuleBase" id="RU361157"/>
    </source>
</evidence>
<dbReference type="EMBL" id="BOMM01000063">
    <property type="protein sequence ID" value="GIE15142.1"/>
    <property type="molecule type" value="Genomic_DNA"/>
</dbReference>
<dbReference type="PIRSF" id="PIRSF006648">
    <property type="entry name" value="DrrB"/>
    <property type="match status" value="1"/>
</dbReference>
<dbReference type="GO" id="GO:0046677">
    <property type="term" value="P:response to antibiotic"/>
    <property type="evidence" value="ECO:0007669"/>
    <property type="project" value="UniProtKB-KW"/>
</dbReference>
<dbReference type="InterPro" id="IPR013525">
    <property type="entry name" value="ABC2_TM"/>
</dbReference>
<protein>
    <recommendedName>
        <fullName evidence="6">Transport permease protein</fullName>
    </recommendedName>
</protein>
<comment type="caution">
    <text evidence="8">The sequence shown here is derived from an EMBL/GenBank/DDBJ whole genome shotgun (WGS) entry which is preliminary data.</text>
</comment>
<proteinExistence type="inferred from homology"/>
<feature type="transmembrane region" description="Helical" evidence="6">
    <location>
        <begin position="178"/>
        <end position="199"/>
    </location>
</feature>
<feature type="transmembrane region" description="Helical" evidence="6">
    <location>
        <begin position="71"/>
        <end position="89"/>
    </location>
</feature>
<dbReference type="InterPro" id="IPR047817">
    <property type="entry name" value="ABC2_TM_bact-type"/>
</dbReference>
<sequence>MTAAAAVLPGTFANGVARGRVEIVQFLRDRTAVVFTFAFPAMLLLLFGTIFGDDYENSGISVAQVYTASMIAYGILNTGFITMGSGLALDREDGTLKRLHGTPITSTAYLLGKLILVFVLSVAEVATLLLVGVLVYDMPMPEASHWVTFAWLFLLSVIACTLCGIAVSALVKHARTAGAILNVPVVALQFISGVFIHPITQLPAWLITVASFFPVKWMSQGFRYVFLPDSMKRYEAAGQWELGRTAMVLGAWCVIGLVLCLLTFRWSEKDQ</sequence>
<keyword evidence="6" id="KW-0813">Transport</keyword>
<dbReference type="GO" id="GO:0043190">
    <property type="term" value="C:ATP-binding cassette (ABC) transporter complex"/>
    <property type="evidence" value="ECO:0007669"/>
    <property type="project" value="InterPro"/>
</dbReference>
<keyword evidence="3 6" id="KW-1133">Transmembrane helix</keyword>
<feature type="transmembrane region" description="Helical" evidence="6">
    <location>
        <begin position="110"/>
        <end position="136"/>
    </location>
</feature>
<dbReference type="RefSeq" id="WP_203821523.1">
    <property type="nucleotide sequence ID" value="NZ_BAAABP010000085.1"/>
</dbReference>
<name>A0A919J8A3_9ACTN</name>
<evidence type="ECO:0000313" key="9">
    <source>
        <dbReference type="Proteomes" id="UP000598174"/>
    </source>
</evidence>
<dbReference type="InterPro" id="IPR000412">
    <property type="entry name" value="ABC_2_transport"/>
</dbReference>
<keyword evidence="2 6" id="KW-0812">Transmembrane</keyword>
<dbReference type="PANTHER" id="PTHR43229">
    <property type="entry name" value="NODULATION PROTEIN J"/>
    <property type="match status" value="1"/>
</dbReference>
<feature type="transmembrane region" description="Helical" evidence="6">
    <location>
        <begin position="32"/>
        <end position="51"/>
    </location>
</feature>
<reference evidence="8" key="1">
    <citation type="submission" date="2021-01" db="EMBL/GenBank/DDBJ databases">
        <title>Whole genome shotgun sequence of Actinoplanes ferrugineus NBRC 15555.</title>
        <authorList>
            <person name="Komaki H."/>
            <person name="Tamura T."/>
        </authorList>
    </citation>
    <scope>NUCLEOTIDE SEQUENCE</scope>
    <source>
        <strain evidence="8">NBRC 15555</strain>
    </source>
</reference>
<evidence type="ECO:0000256" key="3">
    <source>
        <dbReference type="ARBA" id="ARBA00022989"/>
    </source>
</evidence>
<feature type="domain" description="ABC transmembrane type-2" evidence="7">
    <location>
        <begin position="31"/>
        <end position="267"/>
    </location>
</feature>
<gene>
    <name evidence="8" type="ORF">Afe05nite_69820</name>
</gene>
<keyword evidence="5" id="KW-0046">Antibiotic resistance</keyword>
<dbReference type="InterPro" id="IPR051784">
    <property type="entry name" value="Nod_factor_ABC_transporter"/>
</dbReference>
<evidence type="ECO:0000256" key="2">
    <source>
        <dbReference type="ARBA" id="ARBA00022692"/>
    </source>
</evidence>
<keyword evidence="6" id="KW-1003">Cell membrane</keyword>
<feature type="transmembrane region" description="Helical" evidence="6">
    <location>
        <begin position="205"/>
        <end position="226"/>
    </location>
</feature>
<dbReference type="Pfam" id="PF01061">
    <property type="entry name" value="ABC2_membrane"/>
    <property type="match status" value="1"/>
</dbReference>
<keyword evidence="4 6" id="KW-0472">Membrane</keyword>
<evidence type="ECO:0000256" key="4">
    <source>
        <dbReference type="ARBA" id="ARBA00023136"/>
    </source>
</evidence>
<feature type="transmembrane region" description="Helical" evidence="6">
    <location>
        <begin position="246"/>
        <end position="266"/>
    </location>
</feature>
<keyword evidence="9" id="KW-1185">Reference proteome</keyword>
<dbReference type="AlphaFoldDB" id="A0A919J8A3"/>
<accession>A0A919J8A3</accession>
<dbReference type="Proteomes" id="UP000598174">
    <property type="component" value="Unassembled WGS sequence"/>
</dbReference>
<dbReference type="PANTHER" id="PTHR43229:SF6">
    <property type="entry name" value="ABC-TYPE MULTIDRUG TRANSPORT SYSTEM, PERMEASE COMPONENT"/>
    <property type="match status" value="1"/>
</dbReference>
<organism evidence="8 9">
    <name type="scientific">Paractinoplanes ferrugineus</name>
    <dbReference type="NCBI Taxonomy" id="113564"/>
    <lineage>
        <taxon>Bacteria</taxon>
        <taxon>Bacillati</taxon>
        <taxon>Actinomycetota</taxon>
        <taxon>Actinomycetes</taxon>
        <taxon>Micromonosporales</taxon>
        <taxon>Micromonosporaceae</taxon>
        <taxon>Paractinoplanes</taxon>
    </lineage>
</organism>
<evidence type="ECO:0000313" key="8">
    <source>
        <dbReference type="EMBL" id="GIE15142.1"/>
    </source>
</evidence>
<evidence type="ECO:0000259" key="7">
    <source>
        <dbReference type="PROSITE" id="PS51012"/>
    </source>
</evidence>
<comment type="subcellular location">
    <subcellularLocation>
        <location evidence="6">Cell membrane</location>
        <topology evidence="6">Multi-pass membrane protein</topology>
    </subcellularLocation>
    <subcellularLocation>
        <location evidence="1">Membrane</location>
        <topology evidence="1">Multi-pass membrane protein</topology>
    </subcellularLocation>
</comment>
<feature type="transmembrane region" description="Helical" evidence="6">
    <location>
        <begin position="148"/>
        <end position="171"/>
    </location>
</feature>